<dbReference type="EMBL" id="CAJPEX010000688">
    <property type="protein sequence ID" value="CAG0916873.1"/>
    <property type="molecule type" value="Genomic_DNA"/>
</dbReference>
<dbReference type="Proteomes" id="UP000678499">
    <property type="component" value="Unassembled WGS sequence"/>
</dbReference>
<sequence length="214" mass="22616">MERLDDRQLGSSSSCGAGGGHVSWGEFGEQASDYSESGASSGDEAYFDREEELRGYHRAIDFTLHTIIEESCEESDGERRSRTHSPHPKPPPSQMEKYFYFDIGAGSEGATAAAAGGGGGGGGGGVPTTTTNSAATGIAGRKVPSKTPIMPQGILKKCRRVEPEPELEEPEELEESDDASSQCSASASANDGSDNKHFTTDFLERGDIAVIYSI</sequence>
<accession>A0A7R9BKE9</accession>
<gene>
    <name evidence="2" type="ORF">NMOB1V02_LOCUS4472</name>
</gene>
<dbReference type="OrthoDB" id="195679at2759"/>
<keyword evidence="3" id="KW-1185">Reference proteome</keyword>
<name>A0A7R9BKE9_9CRUS</name>
<proteinExistence type="predicted"/>
<dbReference type="EMBL" id="OA882725">
    <property type="protein sequence ID" value="CAD7276721.1"/>
    <property type="molecule type" value="Genomic_DNA"/>
</dbReference>
<dbReference type="AlphaFoldDB" id="A0A7R9BKE9"/>
<feature type="compositionally biased region" description="Low complexity" evidence="1">
    <location>
        <begin position="104"/>
        <end position="114"/>
    </location>
</feature>
<protein>
    <submittedName>
        <fullName evidence="2">Uncharacterized protein</fullName>
    </submittedName>
</protein>
<evidence type="ECO:0000313" key="3">
    <source>
        <dbReference type="Proteomes" id="UP000678499"/>
    </source>
</evidence>
<evidence type="ECO:0000256" key="1">
    <source>
        <dbReference type="SAM" id="MobiDB-lite"/>
    </source>
</evidence>
<feature type="region of interest" description="Disordered" evidence="1">
    <location>
        <begin position="1"/>
        <end position="46"/>
    </location>
</feature>
<organism evidence="2">
    <name type="scientific">Notodromas monacha</name>
    <dbReference type="NCBI Taxonomy" id="399045"/>
    <lineage>
        <taxon>Eukaryota</taxon>
        <taxon>Metazoa</taxon>
        <taxon>Ecdysozoa</taxon>
        <taxon>Arthropoda</taxon>
        <taxon>Crustacea</taxon>
        <taxon>Oligostraca</taxon>
        <taxon>Ostracoda</taxon>
        <taxon>Podocopa</taxon>
        <taxon>Podocopida</taxon>
        <taxon>Cypridocopina</taxon>
        <taxon>Cypridoidea</taxon>
        <taxon>Cyprididae</taxon>
        <taxon>Notodromas</taxon>
    </lineage>
</organism>
<reference evidence="2" key="1">
    <citation type="submission" date="2020-11" db="EMBL/GenBank/DDBJ databases">
        <authorList>
            <person name="Tran Van P."/>
        </authorList>
    </citation>
    <scope>NUCLEOTIDE SEQUENCE</scope>
</reference>
<feature type="compositionally biased region" description="Gly residues" evidence="1">
    <location>
        <begin position="115"/>
        <end position="126"/>
    </location>
</feature>
<feature type="compositionally biased region" description="Low complexity" evidence="1">
    <location>
        <begin position="179"/>
        <end position="189"/>
    </location>
</feature>
<feature type="region of interest" description="Disordered" evidence="1">
    <location>
        <begin position="70"/>
        <end position="200"/>
    </location>
</feature>
<evidence type="ECO:0000313" key="2">
    <source>
        <dbReference type="EMBL" id="CAD7276721.1"/>
    </source>
</evidence>
<feature type="compositionally biased region" description="Acidic residues" evidence="1">
    <location>
        <begin position="164"/>
        <end position="178"/>
    </location>
</feature>